<dbReference type="AlphaFoldDB" id="A0A3B4USQ5"/>
<dbReference type="PANTHER" id="PTHR21074:SF0">
    <property type="entry name" value="IQ AND UBIQUITIN-LIKE DOMAIN-CONTAINING PROTEIN"/>
    <property type="match status" value="1"/>
</dbReference>
<dbReference type="GO" id="GO:0001669">
    <property type="term" value="C:acrosomal vesicle"/>
    <property type="evidence" value="ECO:0007669"/>
    <property type="project" value="TreeGrafter"/>
</dbReference>
<evidence type="ECO:0000259" key="2">
    <source>
        <dbReference type="PROSITE" id="PS50053"/>
    </source>
</evidence>
<reference evidence="3" key="1">
    <citation type="submission" date="2025-08" db="UniProtKB">
        <authorList>
            <consortium name="Ensembl"/>
        </authorList>
    </citation>
    <scope>IDENTIFICATION</scope>
</reference>
<dbReference type="GeneTree" id="ENSGT00390000014326"/>
<proteinExistence type="predicted"/>
<dbReference type="Pfam" id="PF25805">
    <property type="entry name" value="IQUB"/>
    <property type="match status" value="1"/>
</dbReference>
<dbReference type="PANTHER" id="PTHR21074">
    <property type="entry name" value="IQ AND UBIQUITIN-LIKE DOMAIN-CONTAINING PROTEIN"/>
    <property type="match status" value="1"/>
</dbReference>
<keyword evidence="4" id="KW-1185">Reference proteome</keyword>
<evidence type="ECO:0000256" key="1">
    <source>
        <dbReference type="SAM" id="MobiDB-lite"/>
    </source>
</evidence>
<dbReference type="GO" id="GO:0031514">
    <property type="term" value="C:motile cilium"/>
    <property type="evidence" value="ECO:0007669"/>
    <property type="project" value="TreeGrafter"/>
</dbReference>
<dbReference type="PROSITE" id="PS50096">
    <property type="entry name" value="IQ"/>
    <property type="match status" value="1"/>
</dbReference>
<protein>
    <submittedName>
        <fullName evidence="3">IQ motif and ubiquitin domain containing</fullName>
    </submittedName>
</protein>
<dbReference type="InterPro" id="IPR057887">
    <property type="entry name" value="IQUB_helical"/>
</dbReference>
<dbReference type="SUPFAM" id="SSF54236">
    <property type="entry name" value="Ubiquitin-like"/>
    <property type="match status" value="1"/>
</dbReference>
<feature type="compositionally biased region" description="Acidic residues" evidence="1">
    <location>
        <begin position="1"/>
        <end position="19"/>
    </location>
</feature>
<dbReference type="Gene3D" id="3.10.20.90">
    <property type="entry name" value="Phosphatidylinositol 3-kinase Catalytic Subunit, Chain A, domain 1"/>
    <property type="match status" value="1"/>
</dbReference>
<dbReference type="InterPro" id="IPR029071">
    <property type="entry name" value="Ubiquitin-like_domsf"/>
</dbReference>
<dbReference type="InterPro" id="IPR037695">
    <property type="entry name" value="IQUB"/>
</dbReference>
<dbReference type="OMA" id="TFAQKER"/>
<accession>A0A3B4USQ5</accession>
<feature type="compositionally biased region" description="Acidic residues" evidence="1">
    <location>
        <begin position="35"/>
        <end position="50"/>
    </location>
</feature>
<name>A0A3B4USQ5_SERDU</name>
<dbReference type="Ensembl" id="ENSSDUT00000021843.1">
    <property type="protein sequence ID" value="ENSSDUP00000021449.1"/>
    <property type="gene ID" value="ENSSDUG00000015614.1"/>
</dbReference>
<reference evidence="3" key="2">
    <citation type="submission" date="2025-09" db="UniProtKB">
        <authorList>
            <consortium name="Ensembl"/>
        </authorList>
    </citation>
    <scope>IDENTIFICATION</scope>
</reference>
<sequence length="783" mass="89871">MSEQREEEEQELTEEEEDDRATNPQPGGGTGAEEPPVDDGEPGSDGEEVQADGSTPDLLEEVEEAETQADLPDDTEQLEESQTAENVVNSIETAETQADLPDDTKQLNENVGNSTATVKVVLVPEGHVMTVAFAIGLSIQELKFHLAAELRVPAEVLQISLDGRVVEERQSLMELGVRPHSSTRLEMSSTDPTAHPLRPLRPPEHDDMPDVITVRVQTDDGVFQEVVVEIERPRQQKAFRGGYRHRLTGVEYHHAAVQTWPKRRPDRGVVVVSRDTQTVELKSQTQQCPVNVSTQMTGIGCYVSCMNDRLVAPGNYITAEEYHNRRLRAVICLQSFARRWLAQQAVDHLRRERDRRLAWLELQERRRREEKEEQLRDRRQRWLSPQRREDFNLLYHALEKWRCEEEQQINSSMRGAERKAALCLLLQQETKLIAAIGRHRIAVQNNNYDKTIRNFLDKSAAPHRWRAADGRLLEMDSQHTVRARELRDLYNDVSLPDVGQEQRLDILMTLKHTVMEHECQLTRDIVDLIDREVDLMMRGVKAASLEGLRKRISTLLLQYIKTPAFNPEVAKLLKVPQNSSQLKNDMFLCRSCHRYLRSANFSPAASARVSGQCRDCVRLDNIARSRDDFTCYKNILSRLRADEQRLNEDAKIPFLLQAQDVRYLVEVVWASRSAFQASSDLYNLVFVRWEHKRDWSPWNCILLSKEETSAHLEVQDVHKAYEATFICRIEHKHMLARRHFSQIPVMAEYLDSQPTATLGNQLVSKPITMTVKHATDSTSDSAR</sequence>
<dbReference type="Proteomes" id="UP000261420">
    <property type="component" value="Unplaced"/>
</dbReference>
<dbReference type="InterPro" id="IPR000626">
    <property type="entry name" value="Ubiquitin-like_dom"/>
</dbReference>
<feature type="compositionally biased region" description="Polar residues" evidence="1">
    <location>
        <begin position="180"/>
        <end position="192"/>
    </location>
</feature>
<organism evidence="3 4">
    <name type="scientific">Seriola dumerili</name>
    <name type="common">Greater amberjack</name>
    <name type="synonym">Caranx dumerili</name>
    <dbReference type="NCBI Taxonomy" id="41447"/>
    <lineage>
        <taxon>Eukaryota</taxon>
        <taxon>Metazoa</taxon>
        <taxon>Chordata</taxon>
        <taxon>Craniata</taxon>
        <taxon>Vertebrata</taxon>
        <taxon>Euteleostomi</taxon>
        <taxon>Actinopterygii</taxon>
        <taxon>Neopterygii</taxon>
        <taxon>Teleostei</taxon>
        <taxon>Neoteleostei</taxon>
        <taxon>Acanthomorphata</taxon>
        <taxon>Carangaria</taxon>
        <taxon>Carangiformes</taxon>
        <taxon>Carangidae</taxon>
        <taxon>Seriola</taxon>
    </lineage>
</organism>
<dbReference type="GO" id="GO:0060271">
    <property type="term" value="P:cilium assembly"/>
    <property type="evidence" value="ECO:0007669"/>
    <property type="project" value="TreeGrafter"/>
</dbReference>
<dbReference type="GO" id="GO:0030317">
    <property type="term" value="P:flagellated sperm motility"/>
    <property type="evidence" value="ECO:0007669"/>
    <property type="project" value="TreeGrafter"/>
</dbReference>
<dbReference type="STRING" id="41447.ENSSDUP00000021449"/>
<dbReference type="CDD" id="cd17061">
    <property type="entry name" value="Ubl_IQUB"/>
    <property type="match status" value="1"/>
</dbReference>
<evidence type="ECO:0000313" key="4">
    <source>
        <dbReference type="Proteomes" id="UP000261420"/>
    </source>
</evidence>
<feature type="domain" description="Ubiquitin-like" evidence="2">
    <location>
        <begin position="116"/>
        <end position="192"/>
    </location>
</feature>
<evidence type="ECO:0000313" key="3">
    <source>
        <dbReference type="Ensembl" id="ENSSDUP00000021449.1"/>
    </source>
</evidence>
<feature type="region of interest" description="Disordered" evidence="1">
    <location>
        <begin position="179"/>
        <end position="208"/>
    </location>
</feature>
<dbReference type="PROSITE" id="PS50053">
    <property type="entry name" value="UBIQUITIN_2"/>
    <property type="match status" value="1"/>
</dbReference>
<feature type="compositionally biased region" description="Acidic residues" evidence="1">
    <location>
        <begin position="58"/>
        <end position="79"/>
    </location>
</feature>
<feature type="region of interest" description="Disordered" evidence="1">
    <location>
        <begin position="1"/>
        <end position="85"/>
    </location>
</feature>